<accession>A0ABW1WGK4</accession>
<dbReference type="Proteomes" id="UP001596267">
    <property type="component" value="Unassembled WGS sequence"/>
</dbReference>
<comment type="caution">
    <text evidence="1">The sequence shown here is derived from an EMBL/GenBank/DDBJ whole genome shotgun (WGS) entry which is preliminary data.</text>
</comment>
<keyword evidence="2" id="KW-1185">Reference proteome</keyword>
<protein>
    <submittedName>
        <fullName evidence="1">Uncharacterized protein</fullName>
    </submittedName>
</protein>
<evidence type="ECO:0000313" key="1">
    <source>
        <dbReference type="EMBL" id="MFC6386742.1"/>
    </source>
</evidence>
<dbReference type="RefSeq" id="WP_253054774.1">
    <property type="nucleotide sequence ID" value="NZ_JAMXWN010000008.1"/>
</dbReference>
<sequence>MINAIALVIGVPIIVFEMIVVVRAITLVRNEEIEQDDEKNLIRRR</sequence>
<organism evidence="1 2">
    <name type="scientific">Sporolactobacillus kofuensis</name>
    <dbReference type="NCBI Taxonomy" id="269672"/>
    <lineage>
        <taxon>Bacteria</taxon>
        <taxon>Bacillati</taxon>
        <taxon>Bacillota</taxon>
        <taxon>Bacilli</taxon>
        <taxon>Bacillales</taxon>
        <taxon>Sporolactobacillaceae</taxon>
        <taxon>Sporolactobacillus</taxon>
    </lineage>
</organism>
<name>A0ABW1WGK4_9BACL</name>
<evidence type="ECO:0000313" key="2">
    <source>
        <dbReference type="Proteomes" id="UP001596267"/>
    </source>
</evidence>
<dbReference type="EMBL" id="JBHSTQ010000008">
    <property type="protein sequence ID" value="MFC6386742.1"/>
    <property type="molecule type" value="Genomic_DNA"/>
</dbReference>
<reference evidence="2" key="1">
    <citation type="journal article" date="2019" name="Int. J. Syst. Evol. Microbiol.">
        <title>The Global Catalogue of Microorganisms (GCM) 10K type strain sequencing project: providing services to taxonomists for standard genome sequencing and annotation.</title>
        <authorList>
            <consortium name="The Broad Institute Genomics Platform"/>
            <consortium name="The Broad Institute Genome Sequencing Center for Infectious Disease"/>
            <person name="Wu L."/>
            <person name="Ma J."/>
        </authorList>
    </citation>
    <scope>NUCLEOTIDE SEQUENCE [LARGE SCALE GENOMIC DNA]</scope>
    <source>
        <strain evidence="2">CCUG 42001</strain>
    </source>
</reference>
<proteinExistence type="predicted"/>
<gene>
    <name evidence="1" type="ORF">ACFP7A_09010</name>
</gene>